<evidence type="ECO:0000313" key="4">
    <source>
        <dbReference type="Proteomes" id="UP000008385"/>
    </source>
</evidence>
<evidence type="ECO:0000313" key="3">
    <source>
        <dbReference type="EMBL" id="AEG91160.1"/>
    </source>
</evidence>
<dbReference type="EMBL" id="CP000245">
    <property type="protein sequence ID" value="AEG91160.1"/>
    <property type="molecule type" value="Genomic_DNA"/>
</dbReference>
<gene>
    <name evidence="3" type="ordered locus">Rta_00990</name>
</gene>
<dbReference type="InterPro" id="IPR011041">
    <property type="entry name" value="Quinoprot_gluc/sorb_DH_b-prop"/>
</dbReference>
<dbReference type="Proteomes" id="UP000008385">
    <property type="component" value="Chromosome"/>
</dbReference>
<organism evidence="3 4">
    <name type="scientific">Ramlibacter tataouinensis (strain ATCC BAA-407 / DSM 14655 / LMG 21543 / TTB310)</name>
    <dbReference type="NCBI Taxonomy" id="365046"/>
    <lineage>
        <taxon>Bacteria</taxon>
        <taxon>Pseudomonadati</taxon>
        <taxon>Pseudomonadota</taxon>
        <taxon>Betaproteobacteria</taxon>
        <taxon>Burkholderiales</taxon>
        <taxon>Comamonadaceae</taxon>
        <taxon>Ramlibacter</taxon>
    </lineage>
</organism>
<reference evidence="4" key="1">
    <citation type="submission" date="2006-01" db="EMBL/GenBank/DDBJ databases">
        <title>Genome of the cyst-dividing bacterium Ramlibacter tataouinensis.</title>
        <authorList>
            <person name="Barakat M."/>
            <person name="Ortet P."/>
            <person name="De Luca G."/>
            <person name="Jourlin-Castelli C."/>
            <person name="Ansaldi M."/>
            <person name="Py B."/>
            <person name="Fichant G."/>
            <person name="Coutinho P."/>
            <person name="Voulhoux R."/>
            <person name="Bastien O."/>
            <person name="Roy S."/>
            <person name="Marechal E."/>
            <person name="Henrissat B."/>
            <person name="Quentin Y."/>
            <person name="Noirot P."/>
            <person name="Filloux A."/>
            <person name="Mejean V."/>
            <person name="DuBow M."/>
            <person name="Barras F."/>
            <person name="Heulin T."/>
        </authorList>
    </citation>
    <scope>NUCLEOTIDE SEQUENCE [LARGE SCALE GENOMIC DNA]</scope>
    <source>
        <strain evidence="4">ATCC BAA-407 / DSM 14655 / LMG 21543 / TTB310</strain>
    </source>
</reference>
<feature type="signal peptide" evidence="1">
    <location>
        <begin position="1"/>
        <end position="37"/>
    </location>
</feature>
<name>F5Y373_RAMTT</name>
<dbReference type="Pfam" id="PF07995">
    <property type="entry name" value="GSDH"/>
    <property type="match status" value="1"/>
</dbReference>
<sequence>MFSLKLSHTAWPHLPRSLRGAPALLAACLAAAPAAFAQGSAAPQFASTQVMGGLSEPWDIAFAPGGPMFFTEKCAGLSVRMPDGAVRRLMGNAQGYALRANDLFCQGQSGVHGVAVDPAFAQGQRFVYVFSASNLSTNPRSNRVIRLRVNDDFSRVSERTDIVTDIRYKEGGGGAGGPGAHSGGRLRFGPDGFLYVTTGDNHHPDIPQSPTLIGGKVLRIDRDGKAAPGNNTPSDFDARIYAYGMRNPQGLTFRPAGQPGAGQPFIAEHGPNHSDEVSALAPGANGGWDPRNRPGLDCRGNGYCGYAGNAQTMPMTDTQRFADALRPLWTNQSKSEGMGPAEFLSGPQWREWNGALAVGLMRERRLDLLTIGPDSRSARAVVAEVLGSPRLRSLVQGPDGALWAATDSGQILRMTLR</sequence>
<dbReference type="PANTHER" id="PTHR19328:SF13">
    <property type="entry name" value="HIPL1 PROTEIN"/>
    <property type="match status" value="1"/>
</dbReference>
<evidence type="ECO:0000259" key="2">
    <source>
        <dbReference type="Pfam" id="PF07995"/>
    </source>
</evidence>
<dbReference type="InterPro" id="IPR011042">
    <property type="entry name" value="6-blade_b-propeller_TolB-like"/>
</dbReference>
<dbReference type="Gene3D" id="2.120.10.30">
    <property type="entry name" value="TolB, C-terminal domain"/>
    <property type="match status" value="1"/>
</dbReference>
<dbReference type="SUPFAM" id="SSF50952">
    <property type="entry name" value="Soluble quinoprotein glucose dehydrogenase"/>
    <property type="match status" value="1"/>
</dbReference>
<protein>
    <recommendedName>
        <fullName evidence="2">Glucose/Sorbosone dehydrogenase domain-containing protein</fullName>
    </recommendedName>
</protein>
<feature type="domain" description="Glucose/Sorbosone dehydrogenase" evidence="2">
    <location>
        <begin position="54"/>
        <end position="413"/>
    </location>
</feature>
<dbReference type="eggNOG" id="COG2133">
    <property type="taxonomic scope" value="Bacteria"/>
</dbReference>
<dbReference type="RefSeq" id="WP_013899393.1">
    <property type="nucleotide sequence ID" value="NC_015677.1"/>
</dbReference>
<dbReference type="HOGENOM" id="CLU_012253_0_1_4"/>
<dbReference type="PATRIC" id="fig|365046.3.peg.102"/>
<dbReference type="PANTHER" id="PTHR19328">
    <property type="entry name" value="HEDGEHOG-INTERACTING PROTEIN"/>
    <property type="match status" value="1"/>
</dbReference>
<dbReference type="KEGG" id="rta:Rta_00990"/>
<keyword evidence="4" id="KW-1185">Reference proteome</keyword>
<dbReference type="InterPro" id="IPR012938">
    <property type="entry name" value="Glc/Sorbosone_DH"/>
</dbReference>
<feature type="chain" id="PRO_5003335535" description="Glucose/Sorbosone dehydrogenase domain-containing protein" evidence="1">
    <location>
        <begin position="38"/>
        <end position="417"/>
    </location>
</feature>
<keyword evidence="1" id="KW-0732">Signal</keyword>
<accession>F5Y373</accession>
<reference evidence="3 4" key="2">
    <citation type="journal article" date="2011" name="PLoS ONE">
        <title>The Cyst-Dividing Bacterium Ramlibacter tataouinensis TTB310 Genome Reveals a Well-Stocked Toolbox for Adaptation to a Desert Environment.</title>
        <authorList>
            <person name="De Luca G."/>
            <person name="Barakat M."/>
            <person name="Ortet P."/>
            <person name="Fochesato S."/>
            <person name="Jourlin-Castelli C."/>
            <person name="Ansaldi M."/>
            <person name="Py B."/>
            <person name="Fichant G."/>
            <person name="Coutinho P.M."/>
            <person name="Voulhoux R."/>
            <person name="Bastien O."/>
            <person name="Marechal E."/>
            <person name="Henrissat B."/>
            <person name="Quentin Y."/>
            <person name="Noirot P."/>
            <person name="Filloux A."/>
            <person name="Mejean V."/>
            <person name="Dubow M.S."/>
            <person name="Barras F."/>
            <person name="Barbe V."/>
            <person name="Weissenbach J."/>
            <person name="Mihalcescu I."/>
            <person name="Vermeglio A."/>
            <person name="Achouak W."/>
            <person name="Heulin T."/>
        </authorList>
    </citation>
    <scope>NUCLEOTIDE SEQUENCE [LARGE SCALE GENOMIC DNA]</scope>
    <source>
        <strain evidence="4">ATCC BAA-407 / DSM 14655 / LMG 21543 / TTB310</strain>
    </source>
</reference>
<dbReference type="AlphaFoldDB" id="F5Y373"/>
<proteinExistence type="predicted"/>
<evidence type="ECO:0000256" key="1">
    <source>
        <dbReference type="SAM" id="SignalP"/>
    </source>
</evidence>